<reference evidence="2 3" key="1">
    <citation type="submission" date="2013-05" db="EMBL/GenBank/DDBJ databases">
        <title>Genome assembly of Chondromyces apiculatus DSM 436.</title>
        <authorList>
            <person name="Sharma G."/>
            <person name="Khatri I."/>
            <person name="Kaur C."/>
            <person name="Mayilraj S."/>
            <person name="Subramanian S."/>
        </authorList>
    </citation>
    <scope>NUCLEOTIDE SEQUENCE [LARGE SCALE GENOMIC DNA]</scope>
    <source>
        <strain evidence="2 3">DSM 436</strain>
    </source>
</reference>
<proteinExistence type="predicted"/>
<name>A0A017SSZ9_9BACT</name>
<feature type="region of interest" description="Disordered" evidence="1">
    <location>
        <begin position="47"/>
        <end position="66"/>
    </location>
</feature>
<evidence type="ECO:0000256" key="1">
    <source>
        <dbReference type="SAM" id="MobiDB-lite"/>
    </source>
</evidence>
<organism evidence="2 3">
    <name type="scientific">Chondromyces apiculatus DSM 436</name>
    <dbReference type="NCBI Taxonomy" id="1192034"/>
    <lineage>
        <taxon>Bacteria</taxon>
        <taxon>Pseudomonadati</taxon>
        <taxon>Myxococcota</taxon>
        <taxon>Polyangia</taxon>
        <taxon>Polyangiales</taxon>
        <taxon>Polyangiaceae</taxon>
        <taxon>Chondromyces</taxon>
    </lineage>
</organism>
<gene>
    <name evidence="2" type="ORF">CAP_1401</name>
</gene>
<feature type="compositionally biased region" description="Polar residues" evidence="1">
    <location>
        <begin position="50"/>
        <end position="66"/>
    </location>
</feature>
<keyword evidence="3" id="KW-1185">Reference proteome</keyword>
<dbReference type="AlphaFoldDB" id="A0A017SSZ9"/>
<evidence type="ECO:0000313" key="2">
    <source>
        <dbReference type="EMBL" id="EYF00064.1"/>
    </source>
</evidence>
<sequence length="66" mass="7345">MLSHPAFSRDGKTLFLTEGYLVSPIDFRVVIARFEAHFACCQHRRLSAPASDQSSCSNYSEASMTC</sequence>
<protein>
    <submittedName>
        <fullName evidence="2">Uncharacterized protein</fullName>
    </submittedName>
</protein>
<dbReference type="Proteomes" id="UP000019678">
    <property type="component" value="Unassembled WGS sequence"/>
</dbReference>
<dbReference type="EMBL" id="ASRX01000138">
    <property type="protein sequence ID" value="EYF00064.1"/>
    <property type="molecule type" value="Genomic_DNA"/>
</dbReference>
<evidence type="ECO:0000313" key="3">
    <source>
        <dbReference type="Proteomes" id="UP000019678"/>
    </source>
</evidence>
<comment type="caution">
    <text evidence="2">The sequence shown here is derived from an EMBL/GenBank/DDBJ whole genome shotgun (WGS) entry which is preliminary data.</text>
</comment>
<accession>A0A017SSZ9</accession>